<feature type="domain" description="FAS1" evidence="2">
    <location>
        <begin position="161"/>
        <end position="292"/>
    </location>
</feature>
<dbReference type="GO" id="GO:0005615">
    <property type="term" value="C:extracellular space"/>
    <property type="evidence" value="ECO:0007669"/>
    <property type="project" value="TreeGrafter"/>
</dbReference>
<dbReference type="Pfam" id="PF02469">
    <property type="entry name" value="Fasciclin"/>
    <property type="match status" value="2"/>
</dbReference>
<gene>
    <name evidence="3" type="ORF">H9S92_11165</name>
</gene>
<dbReference type="Proteomes" id="UP000650081">
    <property type="component" value="Unassembled WGS sequence"/>
</dbReference>
<evidence type="ECO:0000256" key="1">
    <source>
        <dbReference type="SAM" id="SignalP"/>
    </source>
</evidence>
<dbReference type="FunFam" id="2.30.180.10:FF:000032">
    <property type="entry name" value="Fasciclin domain-containing protein, putative"/>
    <property type="match status" value="1"/>
</dbReference>
<proteinExistence type="predicted"/>
<dbReference type="SMART" id="SM00554">
    <property type="entry name" value="FAS1"/>
    <property type="match status" value="2"/>
</dbReference>
<feature type="chain" id="PRO_5037243176" evidence="1">
    <location>
        <begin position="20"/>
        <end position="296"/>
    </location>
</feature>
<dbReference type="RefSeq" id="WP_187466791.1">
    <property type="nucleotide sequence ID" value="NZ_JACSIT010000100.1"/>
</dbReference>
<dbReference type="EMBL" id="JACSIT010000100">
    <property type="protein sequence ID" value="MBC6994727.1"/>
    <property type="molecule type" value="Genomic_DNA"/>
</dbReference>
<accession>A0A923PIJ5</accession>
<protein>
    <submittedName>
        <fullName evidence="3">Fasciclin domain-containing protein</fullName>
    </submittedName>
</protein>
<evidence type="ECO:0000313" key="4">
    <source>
        <dbReference type="Proteomes" id="UP000650081"/>
    </source>
</evidence>
<dbReference type="PANTHER" id="PTHR10900">
    <property type="entry name" value="PERIOSTIN-RELATED"/>
    <property type="match status" value="1"/>
</dbReference>
<dbReference type="Gene3D" id="2.30.180.10">
    <property type="entry name" value="FAS1 domain"/>
    <property type="match status" value="2"/>
</dbReference>
<keyword evidence="4" id="KW-1185">Reference proteome</keyword>
<dbReference type="InterPro" id="IPR036378">
    <property type="entry name" value="FAS1_dom_sf"/>
</dbReference>
<dbReference type="FunFam" id="2.30.180.10:FF:000014">
    <property type="entry name" value="Stabilin 1"/>
    <property type="match status" value="1"/>
</dbReference>
<dbReference type="SUPFAM" id="SSF82153">
    <property type="entry name" value="FAS1 domain"/>
    <property type="match status" value="2"/>
</dbReference>
<feature type="signal peptide" evidence="1">
    <location>
        <begin position="1"/>
        <end position="19"/>
    </location>
</feature>
<feature type="domain" description="FAS1" evidence="2">
    <location>
        <begin position="21"/>
        <end position="152"/>
    </location>
</feature>
<sequence>MRSFSALLFSLLLVGCATPVPTTVTEVVVGSENHNTLETAVVAANLVETLNGEGPFTVFAPTDAAFAALPAGTLDGLLADPTGDLTKILTFHVVPTKAMAADLKDGQVLTTVSGGELSVSIVDGSVMINGVKVSTADIVAENGVVHVLDGVLLPPAPPAPSNTVVDVIVNSENHATLEAAVIAAGLAETLAGEGPFTVFAPTDAAFAALPEGTVETLLQDPTGDLAKILLYHAVGAKALSTDLTDGQTIATVNGANVTVRINDQGVFINDVKVSVADVEASNGVVHVIDGVLLPKQ</sequence>
<evidence type="ECO:0000313" key="3">
    <source>
        <dbReference type="EMBL" id="MBC6994727.1"/>
    </source>
</evidence>
<comment type="caution">
    <text evidence="3">The sequence shown here is derived from an EMBL/GenBank/DDBJ whole genome shotgun (WGS) entry which is preliminary data.</text>
</comment>
<dbReference type="InterPro" id="IPR000782">
    <property type="entry name" value="FAS1_domain"/>
</dbReference>
<dbReference type="AlphaFoldDB" id="A0A923PIJ5"/>
<dbReference type="InterPro" id="IPR050904">
    <property type="entry name" value="Adhesion/Biosynth-related"/>
</dbReference>
<name>A0A923PIJ5_9BACT</name>
<dbReference type="PANTHER" id="PTHR10900:SF77">
    <property type="entry name" value="FI19380P1"/>
    <property type="match status" value="1"/>
</dbReference>
<evidence type="ECO:0000259" key="2">
    <source>
        <dbReference type="PROSITE" id="PS50213"/>
    </source>
</evidence>
<keyword evidence="1" id="KW-0732">Signal</keyword>
<organism evidence="3 4">
    <name type="scientific">Neolewinella lacunae</name>
    <dbReference type="NCBI Taxonomy" id="1517758"/>
    <lineage>
        <taxon>Bacteria</taxon>
        <taxon>Pseudomonadati</taxon>
        <taxon>Bacteroidota</taxon>
        <taxon>Saprospiria</taxon>
        <taxon>Saprospirales</taxon>
        <taxon>Lewinellaceae</taxon>
        <taxon>Neolewinella</taxon>
    </lineage>
</organism>
<reference evidence="3" key="1">
    <citation type="submission" date="2020-08" db="EMBL/GenBank/DDBJ databases">
        <title>Lewinella bacteria from marine environments.</title>
        <authorList>
            <person name="Zhong Y."/>
        </authorList>
    </citation>
    <scope>NUCLEOTIDE SEQUENCE</scope>
    <source>
        <strain evidence="3">KCTC 42187</strain>
    </source>
</reference>
<dbReference type="PROSITE" id="PS51257">
    <property type="entry name" value="PROKAR_LIPOPROTEIN"/>
    <property type="match status" value="1"/>
</dbReference>
<dbReference type="PROSITE" id="PS50213">
    <property type="entry name" value="FAS1"/>
    <property type="match status" value="2"/>
</dbReference>